<protein>
    <recommendedName>
        <fullName evidence="4">Surfeit locus protein 2</fullName>
    </recommendedName>
</protein>
<accession>A0A976ICK9</accession>
<dbReference type="AlphaFoldDB" id="A0A976ICK9"/>
<dbReference type="RefSeq" id="XP_067816802.1">
    <property type="nucleotide sequence ID" value="XM_067959778.1"/>
</dbReference>
<evidence type="ECO:0000256" key="1">
    <source>
        <dbReference type="SAM" id="MobiDB-lite"/>
    </source>
</evidence>
<reference evidence="2 3" key="1">
    <citation type="journal article" date="2021" name="Genome Biol.">
        <title>AFLAP: assembly-free linkage analysis pipeline using k-mers from genome sequencing data.</title>
        <authorList>
            <person name="Fletcher K."/>
            <person name="Zhang L."/>
            <person name="Gil J."/>
            <person name="Han R."/>
            <person name="Cavanaugh K."/>
            <person name="Michelmore R."/>
        </authorList>
    </citation>
    <scope>NUCLEOTIDE SEQUENCE [LARGE SCALE GENOMIC DNA]</scope>
    <source>
        <strain evidence="2 3">SF5</strain>
    </source>
</reference>
<dbReference type="OrthoDB" id="127285at2759"/>
<dbReference type="Proteomes" id="UP000294530">
    <property type="component" value="Unassembled WGS sequence"/>
</dbReference>
<evidence type="ECO:0000313" key="2">
    <source>
        <dbReference type="EMBL" id="TDH67303.1"/>
    </source>
</evidence>
<dbReference type="KEGG" id="blac:94345449"/>
<feature type="compositionally biased region" description="Basic and acidic residues" evidence="1">
    <location>
        <begin position="148"/>
        <end position="158"/>
    </location>
</feature>
<name>A0A976ICK9_BRELC</name>
<dbReference type="EMBL" id="SHOA02000006">
    <property type="protein sequence ID" value="TDH67303.1"/>
    <property type="molecule type" value="Genomic_DNA"/>
</dbReference>
<comment type="caution">
    <text evidence="2">The sequence shown here is derived from an EMBL/GenBank/DDBJ whole genome shotgun (WGS) entry which is preliminary data.</text>
</comment>
<sequence length="239" mass="28008">MAAPPDVQHLLDQHEFLKVVESSKGDSKHLRIKCEITQHELVPCVDVIEQHLKSKKFVKARDWYNHDYSQYEPYIVPHRKLPKQLYCNVTGTVLNRIPFELEKHVQGKRYKRLKPHVKIKVTTSGDDEMQSKEEFDADAFELEHGKVLYSDDEKHSDREEETERAESINATQDQECDDFADLYPKDDFDTLKNEDSRNHKNETNEKNKKEVLIADLTISKKRSGAKIPKSRVKKTKQTY</sequence>
<proteinExistence type="predicted"/>
<feature type="compositionally biased region" description="Basic and acidic residues" evidence="1">
    <location>
        <begin position="183"/>
        <end position="212"/>
    </location>
</feature>
<evidence type="ECO:0008006" key="4">
    <source>
        <dbReference type="Google" id="ProtNLM"/>
    </source>
</evidence>
<dbReference type="PANTHER" id="PTHR34348:SF1">
    <property type="entry name" value="SURFEIT LOCUS PROTEIN 2"/>
    <property type="match status" value="1"/>
</dbReference>
<dbReference type="PANTHER" id="PTHR34348">
    <property type="entry name" value="SURFEIT LOCUS PROTEIN 2"/>
    <property type="match status" value="1"/>
</dbReference>
<feature type="region of interest" description="Disordered" evidence="1">
    <location>
        <begin position="148"/>
        <end position="214"/>
    </location>
</feature>
<dbReference type="GeneID" id="94345449"/>
<gene>
    <name evidence="2" type="ORF">CCR75_001677</name>
</gene>
<dbReference type="Pfam" id="PF05477">
    <property type="entry name" value="SURF2"/>
    <property type="match status" value="1"/>
</dbReference>
<dbReference type="InterPro" id="IPR008833">
    <property type="entry name" value="Surf2"/>
</dbReference>
<organism evidence="2 3">
    <name type="scientific">Bremia lactucae</name>
    <name type="common">Lettuce downy mildew</name>
    <dbReference type="NCBI Taxonomy" id="4779"/>
    <lineage>
        <taxon>Eukaryota</taxon>
        <taxon>Sar</taxon>
        <taxon>Stramenopiles</taxon>
        <taxon>Oomycota</taxon>
        <taxon>Peronosporomycetes</taxon>
        <taxon>Peronosporales</taxon>
        <taxon>Peronosporaceae</taxon>
        <taxon>Bremia</taxon>
    </lineage>
</organism>
<evidence type="ECO:0000313" key="3">
    <source>
        <dbReference type="Proteomes" id="UP000294530"/>
    </source>
</evidence>
<keyword evidence="3" id="KW-1185">Reference proteome</keyword>